<sequence>MGIFYGRHTGSRSYTYSAELAAKLTKRGARSSTGAAGLLTYMGGEMRLDSWEMCPEEAEQAARCIKQAATKLHPADRRIAEQIAADAWEAANAGRPWTVGWLSD</sequence>
<dbReference type="Proteomes" id="UP001499930">
    <property type="component" value="Unassembled WGS sequence"/>
</dbReference>
<reference evidence="3" key="1">
    <citation type="journal article" date="2019" name="Int. J. Syst. Evol. Microbiol.">
        <title>The Global Catalogue of Microorganisms (GCM) 10K type strain sequencing project: providing services to taxonomists for standard genome sequencing and annotation.</title>
        <authorList>
            <consortium name="The Broad Institute Genomics Platform"/>
            <consortium name="The Broad Institute Genome Sequencing Center for Infectious Disease"/>
            <person name="Wu L."/>
            <person name="Ma J."/>
        </authorList>
    </citation>
    <scope>NUCLEOTIDE SEQUENCE [LARGE SCALE GENOMIC DNA]</scope>
    <source>
        <strain evidence="3">JCM 3106</strain>
    </source>
</reference>
<dbReference type="InterPro" id="IPR056641">
    <property type="entry name" value="DUF7739"/>
</dbReference>
<dbReference type="Pfam" id="PF24881">
    <property type="entry name" value="DUF7739"/>
    <property type="match status" value="1"/>
</dbReference>
<feature type="domain" description="DUF7739" evidence="1">
    <location>
        <begin position="11"/>
        <end position="98"/>
    </location>
</feature>
<comment type="caution">
    <text evidence="2">The sequence shown here is derived from an EMBL/GenBank/DDBJ whole genome shotgun (WGS) entry which is preliminary data.</text>
</comment>
<name>A0ABP6LHD5_9ACTN</name>
<protein>
    <recommendedName>
        <fullName evidence="1">DUF7739 domain-containing protein</fullName>
    </recommendedName>
</protein>
<organism evidence="2 3">
    <name type="scientific">Streptosporangium longisporum</name>
    <dbReference type="NCBI Taxonomy" id="46187"/>
    <lineage>
        <taxon>Bacteria</taxon>
        <taxon>Bacillati</taxon>
        <taxon>Actinomycetota</taxon>
        <taxon>Actinomycetes</taxon>
        <taxon>Streptosporangiales</taxon>
        <taxon>Streptosporangiaceae</taxon>
        <taxon>Streptosporangium</taxon>
    </lineage>
</organism>
<evidence type="ECO:0000259" key="1">
    <source>
        <dbReference type="Pfam" id="PF24881"/>
    </source>
</evidence>
<gene>
    <name evidence="2" type="ORF">GCM10017559_79950</name>
</gene>
<accession>A0ABP6LHD5</accession>
<dbReference type="RefSeq" id="WP_344907065.1">
    <property type="nucleotide sequence ID" value="NZ_BAAAWD010000029.1"/>
</dbReference>
<keyword evidence="3" id="KW-1185">Reference proteome</keyword>
<evidence type="ECO:0000313" key="3">
    <source>
        <dbReference type="Proteomes" id="UP001499930"/>
    </source>
</evidence>
<dbReference type="EMBL" id="BAAAWD010000029">
    <property type="protein sequence ID" value="GAA3039633.1"/>
    <property type="molecule type" value="Genomic_DNA"/>
</dbReference>
<proteinExistence type="predicted"/>
<evidence type="ECO:0000313" key="2">
    <source>
        <dbReference type="EMBL" id="GAA3039633.1"/>
    </source>
</evidence>